<evidence type="ECO:0000259" key="1">
    <source>
        <dbReference type="PROSITE" id="PS51184"/>
    </source>
</evidence>
<dbReference type="InterPro" id="IPR003347">
    <property type="entry name" value="JmjC_dom"/>
</dbReference>
<dbReference type="AlphaFoldDB" id="A0A1H3YDL4"/>
<dbReference type="InterPro" id="IPR041667">
    <property type="entry name" value="Cupin_8"/>
</dbReference>
<reference evidence="3" key="1">
    <citation type="submission" date="2016-10" db="EMBL/GenBank/DDBJ databases">
        <authorList>
            <person name="Varghese N."/>
            <person name="Submissions S."/>
        </authorList>
    </citation>
    <scope>NUCLEOTIDE SEQUENCE [LARGE SCALE GENOMIC DNA]</scope>
    <source>
        <strain evidence="3">CGMCC 1.10657</strain>
    </source>
</reference>
<dbReference type="PANTHER" id="PTHR12461">
    <property type="entry name" value="HYPOXIA-INDUCIBLE FACTOR 1 ALPHA INHIBITOR-RELATED"/>
    <property type="match status" value="1"/>
</dbReference>
<dbReference type="Gene3D" id="2.60.120.10">
    <property type="entry name" value="Jelly Rolls"/>
    <property type="match status" value="1"/>
</dbReference>
<dbReference type="RefSeq" id="WP_091387177.1">
    <property type="nucleotide sequence ID" value="NZ_FNQO01000002.1"/>
</dbReference>
<dbReference type="PROSITE" id="PS51184">
    <property type="entry name" value="JMJC"/>
    <property type="match status" value="1"/>
</dbReference>
<dbReference type="SMART" id="SM00558">
    <property type="entry name" value="JmjC"/>
    <property type="match status" value="1"/>
</dbReference>
<sequence length="336" mass="37372">MKYPEHIPAVETCSGVAADEIAARVAGRTEPLLMKGAVADWPIVAAARAGALADYLAPFDQRRPIMVFHAAAETQGRIFYNDAMDGFNFQRNAGELLPTLRALETNSVGQECCYVGSTPVDHHLPGLRTHNDIPVGQHKPLVSLWFGNRTRVAAHFDLPENLACVVAGRRRFTLFAPEQAANLYPGPLDFNPAGQAISMVDFYAPDYERFPRYREALEAALVAEMEPGDVLYVPSMWWHQVEGLDGLNMLVNYWWRSTPAWTGLPQDALMHALLSIGGLPAAQRKAWGELFQHFVVNREDAVEQLPAHTHGLLGDLDRESSARLKKLLIEKLQRMP</sequence>
<dbReference type="InterPro" id="IPR014710">
    <property type="entry name" value="RmlC-like_jellyroll"/>
</dbReference>
<proteinExistence type="predicted"/>
<dbReference type="SUPFAM" id="SSF51197">
    <property type="entry name" value="Clavaminate synthase-like"/>
    <property type="match status" value="1"/>
</dbReference>
<name>A0A1H3YDL4_9GAMM</name>
<organism evidence="2 3">
    <name type="scientific">Microbulbifer marinus</name>
    <dbReference type="NCBI Taxonomy" id="658218"/>
    <lineage>
        <taxon>Bacteria</taxon>
        <taxon>Pseudomonadati</taxon>
        <taxon>Pseudomonadota</taxon>
        <taxon>Gammaproteobacteria</taxon>
        <taxon>Cellvibrionales</taxon>
        <taxon>Microbulbiferaceae</taxon>
        <taxon>Microbulbifer</taxon>
    </lineage>
</organism>
<dbReference type="PANTHER" id="PTHR12461:SF105">
    <property type="entry name" value="HYPOXIA-INDUCIBLE FACTOR 1-ALPHA INHIBITOR"/>
    <property type="match status" value="1"/>
</dbReference>
<evidence type="ECO:0000313" key="3">
    <source>
        <dbReference type="Proteomes" id="UP000198658"/>
    </source>
</evidence>
<gene>
    <name evidence="2" type="ORF">SAMN05216562_1672</name>
</gene>
<keyword evidence="3" id="KW-1185">Reference proteome</keyword>
<dbReference type="STRING" id="658218.SAMN05216562_1672"/>
<feature type="domain" description="JmjC" evidence="1">
    <location>
        <begin position="113"/>
        <end position="270"/>
    </location>
</feature>
<dbReference type="EMBL" id="FNQO01000002">
    <property type="protein sequence ID" value="SEA09094.1"/>
    <property type="molecule type" value="Genomic_DNA"/>
</dbReference>
<evidence type="ECO:0000313" key="2">
    <source>
        <dbReference type="EMBL" id="SEA09094.1"/>
    </source>
</evidence>
<accession>A0A1H3YDL4</accession>
<dbReference type="Proteomes" id="UP000198658">
    <property type="component" value="Unassembled WGS sequence"/>
</dbReference>
<dbReference type="OrthoDB" id="479699at2"/>
<dbReference type="Pfam" id="PF13621">
    <property type="entry name" value="Cupin_8"/>
    <property type="match status" value="1"/>
</dbReference>
<protein>
    <submittedName>
        <fullName evidence="2">Cupin-like domain-containing protein</fullName>
    </submittedName>
</protein>